<dbReference type="RefSeq" id="WP_005275522.1">
    <property type="nucleotide sequence ID" value="NZ_KB850195.1"/>
</dbReference>
<comment type="caution">
    <text evidence="1">The sequence shown here is derived from an EMBL/GenBank/DDBJ whole genome shotgun (WGS) entry which is preliminary data.</text>
</comment>
<dbReference type="EMBL" id="APRZ01000017">
    <property type="protein sequence ID" value="ENX34261.1"/>
    <property type="molecule type" value="Genomic_DNA"/>
</dbReference>
<sequence length="75" mass="8446">MELSVVRTCYHAGLIDNFVFHSYFGGFTMSFMAKGNLRTLTLARGGQKVYKNFDALLSDYKSITGKDTLELIVKD</sequence>
<dbReference type="HOGENOM" id="CLU_2662740_0_0_6"/>
<dbReference type="AlphaFoldDB" id="N9R2K5"/>
<protein>
    <submittedName>
        <fullName evidence="1">Uncharacterized protein</fullName>
    </submittedName>
</protein>
<gene>
    <name evidence="2" type="ORF">F889_02925</name>
    <name evidence="1" type="ORF">F889_02932</name>
</gene>
<keyword evidence="3" id="KW-1185">Reference proteome</keyword>
<name>N9R2K5_9GAMM</name>
<evidence type="ECO:0000313" key="3">
    <source>
        <dbReference type="Proteomes" id="UP000013009"/>
    </source>
</evidence>
<dbReference type="EMBL" id="APRZ01000018">
    <property type="protein sequence ID" value="ENX33382.1"/>
    <property type="molecule type" value="Genomic_DNA"/>
</dbReference>
<dbReference type="Proteomes" id="UP000013009">
    <property type="component" value="Unassembled WGS sequence"/>
</dbReference>
<proteinExistence type="predicted"/>
<reference evidence="1 3" key="1">
    <citation type="submission" date="2013-02" db="EMBL/GenBank/DDBJ databases">
        <title>The Genome Sequence of Acinetobacter sp. NIPH 1859.</title>
        <authorList>
            <consortium name="The Broad Institute Genome Sequencing Platform"/>
            <consortium name="The Broad Institute Genome Sequencing Center for Infectious Disease"/>
            <person name="Cerqueira G."/>
            <person name="Feldgarden M."/>
            <person name="Courvalin P."/>
            <person name="Perichon B."/>
            <person name="Grillot-Courvalin C."/>
            <person name="Clermont D."/>
            <person name="Rocha E."/>
            <person name="Yoon E.-J."/>
            <person name="Nemec A."/>
            <person name="Walker B."/>
            <person name="Young S.K."/>
            <person name="Zeng Q."/>
            <person name="Gargeya S."/>
            <person name="Fitzgerald M."/>
            <person name="Haas B."/>
            <person name="Abouelleil A."/>
            <person name="Alvarado L."/>
            <person name="Arachchi H.M."/>
            <person name="Berlin A.M."/>
            <person name="Chapman S.B."/>
            <person name="Dewar J."/>
            <person name="Goldberg J."/>
            <person name="Griggs A."/>
            <person name="Gujja S."/>
            <person name="Hansen M."/>
            <person name="Howarth C."/>
            <person name="Imamovic A."/>
            <person name="Larimer J."/>
            <person name="McCowan C."/>
            <person name="Murphy C."/>
            <person name="Neiman D."/>
            <person name="Pearson M."/>
            <person name="Priest M."/>
            <person name="Roberts A."/>
            <person name="Saif S."/>
            <person name="Shea T."/>
            <person name="Sisk P."/>
            <person name="Sykes S."/>
            <person name="Wortman J."/>
            <person name="Nusbaum C."/>
            <person name="Birren B."/>
        </authorList>
    </citation>
    <scope>NUCLEOTIDE SEQUENCE [LARGE SCALE GENOMIC DNA]</scope>
    <source>
        <strain evidence="1 3">NIPH 1859</strain>
    </source>
</reference>
<dbReference type="PATRIC" id="fig|1217695.3.peg.2858"/>
<organism evidence="1 3">
    <name type="scientific">Acinetobacter colistiniresistens</name>
    <dbReference type="NCBI Taxonomy" id="280145"/>
    <lineage>
        <taxon>Bacteria</taxon>
        <taxon>Pseudomonadati</taxon>
        <taxon>Pseudomonadota</taxon>
        <taxon>Gammaproteobacteria</taxon>
        <taxon>Moraxellales</taxon>
        <taxon>Moraxellaceae</taxon>
        <taxon>Acinetobacter</taxon>
    </lineage>
</organism>
<evidence type="ECO:0000313" key="2">
    <source>
        <dbReference type="EMBL" id="ENX34261.1"/>
    </source>
</evidence>
<accession>N9R2K5</accession>
<evidence type="ECO:0000313" key="1">
    <source>
        <dbReference type="EMBL" id="ENX33382.1"/>
    </source>
</evidence>